<evidence type="ECO:0008006" key="3">
    <source>
        <dbReference type="Google" id="ProtNLM"/>
    </source>
</evidence>
<dbReference type="RefSeq" id="WP_068846832.1">
    <property type="nucleotide sequence ID" value="NZ_LYDR01000050.1"/>
</dbReference>
<sequence>MIGYVDEKLRALVPIRIASPGSYSFQPCWAWVDTAFNGTVVLPRSIAESLQLPMESSADAVLADGTIVAMETFRCQIEWLGGTYETQIVTNEGEYPLLGTMLLSGKCLTIDCVSRNVSIR</sequence>
<evidence type="ECO:0000313" key="2">
    <source>
        <dbReference type="Proteomes" id="UP000094828"/>
    </source>
</evidence>
<organism evidence="1 2">
    <name type="scientific">Planctopirus hydrillae</name>
    <dbReference type="NCBI Taxonomy" id="1841610"/>
    <lineage>
        <taxon>Bacteria</taxon>
        <taxon>Pseudomonadati</taxon>
        <taxon>Planctomycetota</taxon>
        <taxon>Planctomycetia</taxon>
        <taxon>Planctomycetales</taxon>
        <taxon>Planctomycetaceae</taxon>
        <taxon>Planctopirus</taxon>
    </lineage>
</organism>
<evidence type="ECO:0000313" key="1">
    <source>
        <dbReference type="EMBL" id="ODA33695.1"/>
    </source>
</evidence>
<dbReference type="STRING" id="1841610.A6X21_18380"/>
<name>A0A1C3EKE2_9PLAN</name>
<accession>A0A1C3EKE2</accession>
<dbReference type="Proteomes" id="UP000094828">
    <property type="component" value="Unassembled WGS sequence"/>
</dbReference>
<proteinExistence type="predicted"/>
<reference evidence="1 2" key="1">
    <citation type="submission" date="2016-05" db="EMBL/GenBank/DDBJ databases">
        <title>Genomic and physiological characterization of Planctopirus sp. isolated from fresh water lake.</title>
        <authorList>
            <person name="Subhash Y."/>
            <person name="Ramana C."/>
        </authorList>
    </citation>
    <scope>NUCLEOTIDE SEQUENCE [LARGE SCALE GENOMIC DNA]</scope>
    <source>
        <strain evidence="1 2">JC280</strain>
    </source>
</reference>
<dbReference type="EMBL" id="LYDR01000050">
    <property type="protein sequence ID" value="ODA33695.1"/>
    <property type="molecule type" value="Genomic_DNA"/>
</dbReference>
<dbReference type="OrthoDB" id="281448at2"/>
<dbReference type="AlphaFoldDB" id="A0A1C3EKE2"/>
<keyword evidence="2" id="KW-1185">Reference proteome</keyword>
<protein>
    <recommendedName>
        <fullName evidence="3">Clan AA aspartic protease</fullName>
    </recommendedName>
</protein>
<gene>
    <name evidence="1" type="ORF">A6X21_18380</name>
</gene>
<comment type="caution">
    <text evidence="1">The sequence shown here is derived from an EMBL/GenBank/DDBJ whole genome shotgun (WGS) entry which is preliminary data.</text>
</comment>